<evidence type="ECO:0000313" key="8">
    <source>
        <dbReference type="Proteomes" id="UP000178873"/>
    </source>
</evidence>
<dbReference type="PANTHER" id="PTHR13887:SF14">
    <property type="entry name" value="DISULFIDE BOND FORMATION PROTEIN D"/>
    <property type="match status" value="1"/>
</dbReference>
<sequence length="218" mass="24328">MLKNFLIVSAVVVLVGGVTVFLNKEEEPNTTRNIAGTVILEEHDHFLGSRSAPVKIVEYAEVECPYCKKLHPILLRILSEYEGQVSFVYRHFPLTIHPKSFNQAVALECVAENKGDSGFFEYLNKLYEATPSNNNFDLAILPRLAKEMGVQEEKFAECLASDRYRTRILRDVESGIGLNVDSVPHLIVIAPNGKEFVFGKSPSYAALNAVIKTALNEK</sequence>
<accession>A0A1G2M3Q0</accession>
<keyword evidence="2" id="KW-0732">Signal</keyword>
<dbReference type="SUPFAM" id="SSF52833">
    <property type="entry name" value="Thioredoxin-like"/>
    <property type="match status" value="1"/>
</dbReference>
<keyword evidence="3" id="KW-0560">Oxidoreductase</keyword>
<feature type="domain" description="Thioredoxin-like fold" evidence="6">
    <location>
        <begin position="42"/>
        <end position="212"/>
    </location>
</feature>
<dbReference type="Pfam" id="PF13462">
    <property type="entry name" value="Thioredoxin_4"/>
    <property type="match status" value="1"/>
</dbReference>
<dbReference type="AlphaFoldDB" id="A0A1G2M3Q0"/>
<dbReference type="CDD" id="cd02972">
    <property type="entry name" value="DsbA_family"/>
    <property type="match status" value="1"/>
</dbReference>
<dbReference type="PANTHER" id="PTHR13887">
    <property type="entry name" value="GLUTATHIONE S-TRANSFERASE KAPPA"/>
    <property type="match status" value="1"/>
</dbReference>
<keyword evidence="5" id="KW-0676">Redox-active center</keyword>
<gene>
    <name evidence="7" type="ORF">A2664_04905</name>
</gene>
<evidence type="ECO:0000256" key="5">
    <source>
        <dbReference type="ARBA" id="ARBA00023284"/>
    </source>
</evidence>
<evidence type="ECO:0000256" key="2">
    <source>
        <dbReference type="ARBA" id="ARBA00022729"/>
    </source>
</evidence>
<reference evidence="7 8" key="1">
    <citation type="journal article" date="2016" name="Nat. Commun.">
        <title>Thousands of microbial genomes shed light on interconnected biogeochemical processes in an aquifer system.</title>
        <authorList>
            <person name="Anantharaman K."/>
            <person name="Brown C.T."/>
            <person name="Hug L.A."/>
            <person name="Sharon I."/>
            <person name="Castelle C.J."/>
            <person name="Probst A.J."/>
            <person name="Thomas B.C."/>
            <person name="Singh A."/>
            <person name="Wilkins M.J."/>
            <person name="Karaoz U."/>
            <person name="Brodie E.L."/>
            <person name="Williams K.H."/>
            <person name="Hubbard S.S."/>
            <person name="Banfield J.F."/>
        </authorList>
    </citation>
    <scope>NUCLEOTIDE SEQUENCE [LARGE SCALE GENOMIC DNA]</scope>
</reference>
<dbReference type="GO" id="GO:0016491">
    <property type="term" value="F:oxidoreductase activity"/>
    <property type="evidence" value="ECO:0007669"/>
    <property type="project" value="UniProtKB-KW"/>
</dbReference>
<evidence type="ECO:0000256" key="1">
    <source>
        <dbReference type="ARBA" id="ARBA00005791"/>
    </source>
</evidence>
<dbReference type="InterPro" id="IPR036249">
    <property type="entry name" value="Thioredoxin-like_sf"/>
</dbReference>
<dbReference type="EMBL" id="MHRF01000006">
    <property type="protein sequence ID" value="OHA18384.1"/>
    <property type="molecule type" value="Genomic_DNA"/>
</dbReference>
<comment type="caution">
    <text evidence="7">The sequence shown here is derived from an EMBL/GenBank/DDBJ whole genome shotgun (WGS) entry which is preliminary data.</text>
</comment>
<name>A0A1G2M3Q0_9BACT</name>
<proteinExistence type="inferred from homology"/>
<comment type="similarity">
    <text evidence="1">Belongs to the thioredoxin family. DsbA subfamily.</text>
</comment>
<dbReference type="STRING" id="1802301.A2664_04905"/>
<evidence type="ECO:0000259" key="6">
    <source>
        <dbReference type="Pfam" id="PF13462"/>
    </source>
</evidence>
<dbReference type="Proteomes" id="UP000178873">
    <property type="component" value="Unassembled WGS sequence"/>
</dbReference>
<keyword evidence="4" id="KW-1015">Disulfide bond</keyword>
<evidence type="ECO:0000256" key="3">
    <source>
        <dbReference type="ARBA" id="ARBA00023002"/>
    </source>
</evidence>
<organism evidence="7 8">
    <name type="scientific">Candidatus Taylorbacteria bacterium RIFCSPHIGHO2_01_FULL_46_22b</name>
    <dbReference type="NCBI Taxonomy" id="1802301"/>
    <lineage>
        <taxon>Bacteria</taxon>
        <taxon>Candidatus Tayloriibacteriota</taxon>
    </lineage>
</organism>
<dbReference type="InterPro" id="IPR012336">
    <property type="entry name" value="Thioredoxin-like_fold"/>
</dbReference>
<protein>
    <recommendedName>
        <fullName evidence="6">Thioredoxin-like fold domain-containing protein</fullName>
    </recommendedName>
</protein>
<evidence type="ECO:0000313" key="7">
    <source>
        <dbReference type="EMBL" id="OHA18384.1"/>
    </source>
</evidence>
<dbReference type="Gene3D" id="3.40.30.10">
    <property type="entry name" value="Glutaredoxin"/>
    <property type="match status" value="1"/>
</dbReference>
<evidence type="ECO:0000256" key="4">
    <source>
        <dbReference type="ARBA" id="ARBA00023157"/>
    </source>
</evidence>